<gene>
    <name evidence="2" type="ORF">QOZ93_000497</name>
</gene>
<reference evidence="2 3" key="1">
    <citation type="submission" date="2023-07" db="EMBL/GenBank/DDBJ databases">
        <title>Genomic Encyclopedia of Type Strains, Phase IV (KMG-IV): sequencing the most valuable type-strain genomes for metagenomic binning, comparative biology and taxonomic classification.</title>
        <authorList>
            <person name="Goeker M."/>
        </authorList>
    </citation>
    <scope>NUCLEOTIDE SEQUENCE [LARGE SCALE GENOMIC DNA]</scope>
    <source>
        <strain evidence="2 3">DSM 1400</strain>
    </source>
</reference>
<keyword evidence="1" id="KW-0472">Membrane</keyword>
<feature type="transmembrane region" description="Helical" evidence="1">
    <location>
        <begin position="6"/>
        <end position="25"/>
    </location>
</feature>
<proteinExistence type="predicted"/>
<dbReference type="Proteomes" id="UP001224418">
    <property type="component" value="Unassembled WGS sequence"/>
</dbReference>
<organism evidence="2 3">
    <name type="scientific">Hathewaya limosa</name>
    <name type="common">Clostridium limosum</name>
    <dbReference type="NCBI Taxonomy" id="1536"/>
    <lineage>
        <taxon>Bacteria</taxon>
        <taxon>Bacillati</taxon>
        <taxon>Bacillota</taxon>
        <taxon>Clostridia</taxon>
        <taxon>Eubacteriales</taxon>
        <taxon>Clostridiaceae</taxon>
        <taxon>Hathewaya</taxon>
    </lineage>
</organism>
<keyword evidence="1" id="KW-1133">Transmembrane helix</keyword>
<dbReference type="EMBL" id="JAUSWN010000003">
    <property type="protein sequence ID" value="MDQ0478769.1"/>
    <property type="molecule type" value="Genomic_DNA"/>
</dbReference>
<evidence type="ECO:0000313" key="2">
    <source>
        <dbReference type="EMBL" id="MDQ0478769.1"/>
    </source>
</evidence>
<protein>
    <submittedName>
        <fullName evidence="2">Uncharacterized protein</fullName>
    </submittedName>
</protein>
<sequence>MAFYVTAFLIGIMFTFLFMGFYKFIKKQYNNTFVNILLSEKLMELLSKKNIGKEQHNKITILLIIKIILLSLFSIMFLYKFKSNDIALKYILVVLIFMIQFIFNELVLKVCYSDENRY</sequence>
<feature type="transmembrane region" description="Helical" evidence="1">
    <location>
        <begin position="87"/>
        <end position="108"/>
    </location>
</feature>
<dbReference type="RefSeq" id="WP_307354974.1">
    <property type="nucleotide sequence ID" value="NZ_BAAACJ010000025.1"/>
</dbReference>
<keyword evidence="1" id="KW-0812">Transmembrane</keyword>
<comment type="caution">
    <text evidence="2">The sequence shown here is derived from an EMBL/GenBank/DDBJ whole genome shotgun (WGS) entry which is preliminary data.</text>
</comment>
<feature type="transmembrane region" description="Helical" evidence="1">
    <location>
        <begin position="59"/>
        <end position="81"/>
    </location>
</feature>
<accession>A0ABU0JP03</accession>
<evidence type="ECO:0000256" key="1">
    <source>
        <dbReference type="SAM" id="Phobius"/>
    </source>
</evidence>
<name>A0ABU0JP03_HATLI</name>
<evidence type="ECO:0000313" key="3">
    <source>
        <dbReference type="Proteomes" id="UP001224418"/>
    </source>
</evidence>
<keyword evidence="3" id="KW-1185">Reference proteome</keyword>